<proteinExistence type="predicted"/>
<sequence length="284" mass="32681">MSLIEKEFRAAKLNKFTLSIENFLNSLFLRKTKFILTKPFSAIKLKSEISHVVYLNWMVPLAKIQQFIPPGITLDPVGDHVLFSVLTYRHGHFGPAKLYHLKSLYGSPLQSNWRLYISQTQEQFKAPTVLFLANVMSSQIYCIGSRLFSSMMYTHQPLAFQHDHIGVQTHTKIIPGRSNAPDLEVVCQPCDHWNIPSQFLHLSKDINQLLNKIIIQDQALTPLNNGLFQQANIALKFDPKDIRPLKIEFFRSETLADIVQHEKCFAFEIPAVSFFMTHEKTIKL</sequence>
<evidence type="ECO:0000313" key="1">
    <source>
        <dbReference type="EMBL" id="RKF33147.1"/>
    </source>
</evidence>
<dbReference type="RefSeq" id="WP_120335423.1">
    <property type="nucleotide sequence ID" value="NZ_CP070350.1"/>
</dbReference>
<organism evidence="1 2">
    <name type="scientific">Sphingobacterium siyangense</name>
    <dbReference type="NCBI Taxonomy" id="459529"/>
    <lineage>
        <taxon>Bacteria</taxon>
        <taxon>Pseudomonadati</taxon>
        <taxon>Bacteroidota</taxon>
        <taxon>Sphingobacteriia</taxon>
        <taxon>Sphingobacteriales</taxon>
        <taxon>Sphingobacteriaceae</taxon>
        <taxon>Sphingobacterium</taxon>
    </lineage>
</organism>
<name>A0A420FJV7_9SPHI</name>
<dbReference type="Pfam" id="PF09844">
    <property type="entry name" value="DUF2071"/>
    <property type="match status" value="1"/>
</dbReference>
<comment type="caution">
    <text evidence="1">The sequence shown here is derived from an EMBL/GenBank/DDBJ whole genome shotgun (WGS) entry which is preliminary data.</text>
</comment>
<dbReference type="InterPro" id="IPR018644">
    <property type="entry name" value="DUF2071"/>
</dbReference>
<accession>A0A420FJV7</accession>
<protein>
    <recommendedName>
        <fullName evidence="3">DUF2071 domain-containing protein</fullName>
    </recommendedName>
</protein>
<keyword evidence="2" id="KW-1185">Reference proteome</keyword>
<reference evidence="1 2" key="1">
    <citation type="submission" date="2016-07" db="EMBL/GenBank/DDBJ databases">
        <title>Genome analysis of Sphingobacterium siyangense T12B17.</title>
        <authorList>
            <person name="Xu D."/>
            <person name="Su Y."/>
            <person name="Zheng S."/>
        </authorList>
    </citation>
    <scope>NUCLEOTIDE SEQUENCE [LARGE SCALE GENOMIC DNA]</scope>
    <source>
        <strain evidence="1 2">T12B17</strain>
    </source>
</reference>
<dbReference type="AlphaFoldDB" id="A0A420FJV7"/>
<gene>
    <name evidence="1" type="ORF">BCY89_13005</name>
</gene>
<dbReference type="EMBL" id="MCAQ01000026">
    <property type="protein sequence ID" value="RKF33147.1"/>
    <property type="molecule type" value="Genomic_DNA"/>
</dbReference>
<evidence type="ECO:0008006" key="3">
    <source>
        <dbReference type="Google" id="ProtNLM"/>
    </source>
</evidence>
<dbReference type="Proteomes" id="UP000286402">
    <property type="component" value="Unassembled WGS sequence"/>
</dbReference>
<evidence type="ECO:0000313" key="2">
    <source>
        <dbReference type="Proteomes" id="UP000286402"/>
    </source>
</evidence>